<dbReference type="InterPro" id="IPR011330">
    <property type="entry name" value="Glyco_hydro/deAcase_b/a-brl"/>
</dbReference>
<dbReference type="GO" id="GO:0009313">
    <property type="term" value="P:oligosaccharide catabolic process"/>
    <property type="evidence" value="ECO:0007669"/>
    <property type="project" value="TreeGrafter"/>
</dbReference>
<dbReference type="InterPro" id="IPR000602">
    <property type="entry name" value="Glyco_hydro_38_N"/>
</dbReference>
<dbReference type="EMBL" id="SHKR01000015">
    <property type="protein sequence ID" value="RZU11393.1"/>
    <property type="molecule type" value="Genomic_DNA"/>
</dbReference>
<dbReference type="Gene3D" id="2.70.98.30">
    <property type="entry name" value="Golgi alpha-mannosidase II, domain 4"/>
    <property type="match status" value="1"/>
</dbReference>
<sequence>MHENRSVVEDRVEQVLIHRLRPGIYTHSLGLQVDFWQPSGEPVPVADALAASYSPFAVGSMWGPAWASTWFRVRGRVPQSWSGRRVEAVIDLGFTHPEPGRQAEGLVYDAGGRPVKGLAPRTSHVPIAAPATGTEEVLLYVEAAANPWLSAMSGIGSPRGDVLTSDNEPLYRLARADLAVLDEDVWHLNLDAEVLWELMRELPIHDARRHEILRALERMLDVLDMQDIPASAGRARQELAEVLARPAHASAHRISAVGHAHIDTAWMWPLRETIRKCSRTFSNVVDLARDYPELRFACSQAQQYAWIKASQPELYARIKSAVRSGAWEPVGGMWVESDTYLPGGEALARQLVHGARFFADEFGVETDGIWLPDSFGYTAALPQLAKLAGARWCLLLKLRWNDTNKFPHNTFWWEGIDGTRVFTHHPPIDTYASALTAGELAHAASTYAEKGVATRSLAMFGYGDGGGGPTREMLEKARRLRSLEGSPSVAVESAGNFFDKAMDEYPDAPVWSGELYLELHRGTYTTQATMKAGNQLCERLLREAELWAATAAANGTFSYPYDQLDQLWKTVLLHQFHDILPGTSIAWVHREARAAYEKVQTELESIIAEAATALQLAGTGRNLLNAAPHERAEVIAVLPEAAAGAGTRQELSDGRSATWAVAPALGAGTTTSGAPADLMPVTVDDLVLDNGLIRVSVDENGLITSIYDHLNSRETIAAGGAANLLQVHPDHPASWDAWNLDGHYRHSHVDLVKADAVEILDEGPLLGALQARRSFGTSTVIQTLVLRAGSRRLEVATEVDWHEAEKVLKIALPLRLHATEESAEIQFGHLRRQIHTNTSWDAARFELYAHRWVHLDEAGYGIAVVTGSTYGHDIERSGRESGATTTTVRLTLLRATRNPDPTADQGVHRFVYAVVPGASVADAVAEGYALTLPLRLVDAVGAFEPLVIVDNPAIVVEAVKFADDRSGDLVVRIYESLGGQAQTDVRSSFPLEAAHLVDLLERPIAKVDTTDNGVRLALQPFEICTLRLSIRGR</sequence>
<dbReference type="Pfam" id="PF07748">
    <property type="entry name" value="Glyco_hydro_38C"/>
    <property type="match status" value="1"/>
</dbReference>
<keyword evidence="7" id="KW-1185">Reference proteome</keyword>
<dbReference type="InterPro" id="IPR041147">
    <property type="entry name" value="GH38_C"/>
</dbReference>
<evidence type="ECO:0000313" key="6">
    <source>
        <dbReference type="EMBL" id="RZU11393.1"/>
    </source>
</evidence>
<dbReference type="SUPFAM" id="SSF88688">
    <property type="entry name" value="Families 57/38 glycoside transferase middle domain"/>
    <property type="match status" value="1"/>
</dbReference>
<keyword evidence="3" id="KW-0378">Hydrolase</keyword>
<dbReference type="CDD" id="cd10789">
    <property type="entry name" value="GH38N_AMII_ER_cytosolic"/>
    <property type="match status" value="1"/>
</dbReference>
<accession>A0A4Q7WNW2</accession>
<dbReference type="GO" id="GO:0030246">
    <property type="term" value="F:carbohydrate binding"/>
    <property type="evidence" value="ECO:0007669"/>
    <property type="project" value="InterPro"/>
</dbReference>
<dbReference type="Gene3D" id="2.60.40.2220">
    <property type="match status" value="1"/>
</dbReference>
<dbReference type="SMART" id="SM00872">
    <property type="entry name" value="Alpha-mann_mid"/>
    <property type="match status" value="1"/>
</dbReference>
<comment type="similarity">
    <text evidence="1">Belongs to the glycosyl hydrolase 38 family.</text>
</comment>
<evidence type="ECO:0000256" key="1">
    <source>
        <dbReference type="ARBA" id="ARBA00009792"/>
    </source>
</evidence>
<dbReference type="InterPro" id="IPR054723">
    <property type="entry name" value="Ams1-like_N"/>
</dbReference>
<dbReference type="Proteomes" id="UP000292027">
    <property type="component" value="Unassembled WGS sequence"/>
</dbReference>
<reference evidence="6 7" key="1">
    <citation type="journal article" date="2015" name="Stand. Genomic Sci.">
        <title>Genomic Encyclopedia of Bacterial and Archaeal Type Strains, Phase III: the genomes of soil and plant-associated and newly described type strains.</title>
        <authorList>
            <person name="Whitman W.B."/>
            <person name="Woyke T."/>
            <person name="Klenk H.P."/>
            <person name="Zhou Y."/>
            <person name="Lilburn T.G."/>
            <person name="Beck B.J."/>
            <person name="De Vos P."/>
            <person name="Vandamme P."/>
            <person name="Eisen J.A."/>
            <person name="Garrity G."/>
            <person name="Hugenholtz P."/>
            <person name="Kyrpides N.C."/>
        </authorList>
    </citation>
    <scope>NUCLEOTIDE SEQUENCE [LARGE SCALE GENOMIC DNA]</scope>
    <source>
        <strain evidence="6 7">VKM Ac-2540</strain>
    </source>
</reference>
<gene>
    <name evidence="6" type="ORF">EV645_6560</name>
</gene>
<dbReference type="AlphaFoldDB" id="A0A4Q7WNW2"/>
<dbReference type="Gene3D" id="1.20.1270.50">
    <property type="entry name" value="Glycoside hydrolase family 38, central domain"/>
    <property type="match status" value="1"/>
</dbReference>
<comment type="caution">
    <text evidence="6">The sequence shown here is derived from an EMBL/GenBank/DDBJ whole genome shotgun (WGS) entry which is preliminary data.</text>
</comment>
<dbReference type="OrthoDB" id="9772207at2"/>
<dbReference type="InterPro" id="IPR011682">
    <property type="entry name" value="Glyco_hydro_38_C"/>
</dbReference>
<dbReference type="GO" id="GO:0004559">
    <property type="term" value="F:alpha-mannosidase activity"/>
    <property type="evidence" value="ECO:0007669"/>
    <property type="project" value="InterPro"/>
</dbReference>
<evidence type="ECO:0000259" key="5">
    <source>
        <dbReference type="SMART" id="SM00872"/>
    </source>
</evidence>
<dbReference type="FunFam" id="3.20.110.10:FF:000002">
    <property type="entry name" value="alpha-mannosidase 2C1 isoform X1"/>
    <property type="match status" value="1"/>
</dbReference>
<proteinExistence type="inferred from homology"/>
<dbReference type="PANTHER" id="PTHR46017:SF1">
    <property type="entry name" value="ALPHA-MANNOSIDASE 2C1"/>
    <property type="match status" value="1"/>
</dbReference>
<dbReference type="SUPFAM" id="SSF88713">
    <property type="entry name" value="Glycoside hydrolase/deacetylase"/>
    <property type="match status" value="1"/>
</dbReference>
<dbReference type="Pfam" id="PF01074">
    <property type="entry name" value="Glyco_hydro_38N"/>
    <property type="match status" value="1"/>
</dbReference>
<dbReference type="InterPro" id="IPR027291">
    <property type="entry name" value="Glyco_hydro_38_N_sf"/>
</dbReference>
<dbReference type="Gene3D" id="3.20.110.10">
    <property type="entry name" value="Glycoside hydrolase 38, N terminal domain"/>
    <property type="match status" value="1"/>
</dbReference>
<dbReference type="Pfam" id="PF22907">
    <property type="entry name" value="Ams1-like_1st"/>
    <property type="match status" value="1"/>
</dbReference>
<keyword evidence="4" id="KW-0326">Glycosidase</keyword>
<dbReference type="GO" id="GO:0006013">
    <property type="term" value="P:mannose metabolic process"/>
    <property type="evidence" value="ECO:0007669"/>
    <property type="project" value="InterPro"/>
</dbReference>
<feature type="domain" description="Glycoside hydrolase family 38 central" evidence="5">
    <location>
        <begin position="518"/>
        <end position="596"/>
    </location>
</feature>
<evidence type="ECO:0000256" key="4">
    <source>
        <dbReference type="ARBA" id="ARBA00023295"/>
    </source>
</evidence>
<protein>
    <submittedName>
        <fullName evidence="6">Alpha-mannosidase</fullName>
    </submittedName>
</protein>
<dbReference type="InterPro" id="IPR015341">
    <property type="entry name" value="Glyco_hydro_38_cen"/>
</dbReference>
<dbReference type="Pfam" id="PF17677">
    <property type="entry name" value="Glyco_hydro38C2"/>
    <property type="match status" value="1"/>
</dbReference>
<evidence type="ECO:0000256" key="2">
    <source>
        <dbReference type="ARBA" id="ARBA00022723"/>
    </source>
</evidence>
<evidence type="ECO:0000313" key="7">
    <source>
        <dbReference type="Proteomes" id="UP000292027"/>
    </source>
</evidence>
<dbReference type="InterPro" id="IPR011013">
    <property type="entry name" value="Gal_mutarotase_sf_dom"/>
</dbReference>
<dbReference type="PANTHER" id="PTHR46017">
    <property type="entry name" value="ALPHA-MANNOSIDASE 2C1"/>
    <property type="match status" value="1"/>
</dbReference>
<evidence type="ECO:0000256" key="3">
    <source>
        <dbReference type="ARBA" id="ARBA00022801"/>
    </source>
</evidence>
<organism evidence="6 7">
    <name type="scientific">Kribbella rubisoli</name>
    <dbReference type="NCBI Taxonomy" id="3075929"/>
    <lineage>
        <taxon>Bacteria</taxon>
        <taxon>Bacillati</taxon>
        <taxon>Actinomycetota</taxon>
        <taxon>Actinomycetes</taxon>
        <taxon>Propionibacteriales</taxon>
        <taxon>Kribbellaceae</taxon>
        <taxon>Kribbella</taxon>
    </lineage>
</organism>
<name>A0A4Q7WNW2_9ACTN</name>
<dbReference type="FunFam" id="1.20.1270.50:FF:000004">
    <property type="entry name" value="alpha-mannosidase 2C1 isoform X1"/>
    <property type="match status" value="1"/>
</dbReference>
<keyword evidence="2" id="KW-0479">Metal-binding</keyword>
<dbReference type="SUPFAM" id="SSF74650">
    <property type="entry name" value="Galactose mutarotase-like"/>
    <property type="match status" value="1"/>
</dbReference>
<dbReference type="Pfam" id="PF09261">
    <property type="entry name" value="Alpha-mann_mid"/>
    <property type="match status" value="1"/>
</dbReference>
<dbReference type="InterPro" id="IPR037094">
    <property type="entry name" value="Glyco_hydro_38_cen_sf"/>
</dbReference>
<dbReference type="InterPro" id="IPR028995">
    <property type="entry name" value="Glyco_hydro_57/38_cen_sf"/>
</dbReference>
<dbReference type="GO" id="GO:0046872">
    <property type="term" value="F:metal ion binding"/>
    <property type="evidence" value="ECO:0007669"/>
    <property type="project" value="UniProtKB-KW"/>
</dbReference>